<dbReference type="InterPro" id="IPR050200">
    <property type="entry name" value="Nuclear_hormone_rcpt_NR3"/>
</dbReference>
<keyword evidence="12" id="KW-0539">Nucleus</keyword>
<dbReference type="PRINTS" id="PR00047">
    <property type="entry name" value="STROIDFINGER"/>
</dbReference>
<evidence type="ECO:0000256" key="12">
    <source>
        <dbReference type="ARBA" id="ARBA00023242"/>
    </source>
</evidence>
<dbReference type="AlphaFoldDB" id="A0AA35LN93"/>
<dbReference type="PRINTS" id="PR00521">
    <property type="entry name" value="ANDROGENR"/>
</dbReference>
<keyword evidence="11 15" id="KW-0675">Receptor</keyword>
<evidence type="ECO:0000256" key="5">
    <source>
        <dbReference type="ARBA" id="ARBA00022771"/>
    </source>
</evidence>
<dbReference type="GO" id="GO:0008270">
    <property type="term" value="F:zinc ion binding"/>
    <property type="evidence" value="ECO:0007669"/>
    <property type="project" value="UniProtKB-KW"/>
</dbReference>
<keyword evidence="16" id="KW-1185">Reference proteome</keyword>
<accession>A0AA35LN93</accession>
<keyword evidence="9" id="KW-0238">DNA-binding</keyword>
<dbReference type="Proteomes" id="UP001178461">
    <property type="component" value="Chromosome W"/>
</dbReference>
<keyword evidence="4" id="KW-0479">Metal-binding</keyword>
<dbReference type="PANTHER" id="PTHR48092">
    <property type="entry name" value="KNIRPS-RELATED PROTEIN-RELATED"/>
    <property type="match status" value="1"/>
</dbReference>
<dbReference type="GO" id="GO:0030521">
    <property type="term" value="P:androgen receptor signaling pathway"/>
    <property type="evidence" value="ECO:0007669"/>
    <property type="project" value="InterPro"/>
</dbReference>
<evidence type="ECO:0000313" key="15">
    <source>
        <dbReference type="EMBL" id="CAI5799278.1"/>
    </source>
</evidence>
<evidence type="ECO:0000256" key="3">
    <source>
        <dbReference type="ARBA" id="ARBA00022665"/>
    </source>
</evidence>
<dbReference type="GO" id="GO:0043565">
    <property type="term" value="F:sequence-specific DNA binding"/>
    <property type="evidence" value="ECO:0007669"/>
    <property type="project" value="InterPro"/>
</dbReference>
<keyword evidence="6" id="KW-0862">Zinc</keyword>
<evidence type="ECO:0000256" key="9">
    <source>
        <dbReference type="ARBA" id="ARBA00023125"/>
    </source>
</evidence>
<dbReference type="Gene3D" id="3.30.50.10">
    <property type="entry name" value="Erythroid Transcription Factor GATA-1, subunit A"/>
    <property type="match status" value="1"/>
</dbReference>
<dbReference type="InterPro" id="IPR001628">
    <property type="entry name" value="Znf_hrmn_rcpt"/>
</dbReference>
<feature type="compositionally biased region" description="Basic and acidic residues" evidence="13">
    <location>
        <begin position="143"/>
        <end position="159"/>
    </location>
</feature>
<keyword evidence="7" id="KW-0805">Transcription regulation</keyword>
<evidence type="ECO:0000256" key="11">
    <source>
        <dbReference type="ARBA" id="ARBA00023170"/>
    </source>
</evidence>
<dbReference type="SUPFAM" id="SSF57716">
    <property type="entry name" value="Glucocorticoid receptor-like (DNA-binding domain)"/>
    <property type="match status" value="1"/>
</dbReference>
<comment type="subcellular location">
    <subcellularLocation>
        <location evidence="1">Nucleus</location>
    </subcellularLocation>
</comment>
<feature type="compositionally biased region" description="Low complexity" evidence="13">
    <location>
        <begin position="50"/>
        <end position="63"/>
    </location>
</feature>
<keyword evidence="8" id="KW-0446">Lipid-binding</keyword>
<dbReference type="GO" id="GO:0004879">
    <property type="term" value="F:nuclear receptor activity"/>
    <property type="evidence" value="ECO:0007669"/>
    <property type="project" value="InterPro"/>
</dbReference>
<gene>
    <name evidence="15" type="ORF">PODLI_1B023386</name>
</gene>
<feature type="region of interest" description="Disordered" evidence="13">
    <location>
        <begin position="139"/>
        <end position="159"/>
    </location>
</feature>
<dbReference type="Pfam" id="PF00105">
    <property type="entry name" value="zf-C4"/>
    <property type="match status" value="1"/>
</dbReference>
<feature type="region of interest" description="Disordered" evidence="13">
    <location>
        <begin position="37"/>
        <end position="108"/>
    </location>
</feature>
<feature type="compositionally biased region" description="Polar residues" evidence="13">
    <location>
        <begin position="64"/>
        <end position="78"/>
    </location>
</feature>
<proteinExistence type="inferred from homology"/>
<evidence type="ECO:0000256" key="2">
    <source>
        <dbReference type="ARBA" id="ARBA00005413"/>
    </source>
</evidence>
<dbReference type="PROSITE" id="PS51030">
    <property type="entry name" value="NUCLEAR_REC_DBD_2"/>
    <property type="match status" value="1"/>
</dbReference>
<dbReference type="Pfam" id="PF02166">
    <property type="entry name" value="Androgen_recep"/>
    <property type="match status" value="2"/>
</dbReference>
<evidence type="ECO:0000313" key="16">
    <source>
        <dbReference type="Proteomes" id="UP001178461"/>
    </source>
</evidence>
<dbReference type="SMART" id="SM00399">
    <property type="entry name" value="ZnF_C4"/>
    <property type="match status" value="1"/>
</dbReference>
<feature type="domain" description="Nuclear receptor" evidence="14">
    <location>
        <begin position="411"/>
        <end position="470"/>
    </location>
</feature>
<protein>
    <submittedName>
        <fullName evidence="15">Androgen receptor</fullName>
    </submittedName>
</protein>
<dbReference type="EMBL" id="OX395145">
    <property type="protein sequence ID" value="CAI5799278.1"/>
    <property type="molecule type" value="Genomic_DNA"/>
</dbReference>
<feature type="compositionally biased region" description="Polar residues" evidence="13">
    <location>
        <begin position="85"/>
        <end position="95"/>
    </location>
</feature>
<dbReference type="PROSITE" id="PS00031">
    <property type="entry name" value="NUCLEAR_REC_DBD_1"/>
    <property type="match status" value="1"/>
</dbReference>
<dbReference type="InterPro" id="IPR001103">
    <property type="entry name" value="Andrgn_rcpt"/>
</dbReference>
<evidence type="ECO:0000259" key="14">
    <source>
        <dbReference type="PROSITE" id="PS51030"/>
    </source>
</evidence>
<reference evidence="15" key="1">
    <citation type="submission" date="2022-12" db="EMBL/GenBank/DDBJ databases">
        <authorList>
            <person name="Alioto T."/>
            <person name="Alioto T."/>
            <person name="Gomez Garrido J."/>
        </authorList>
    </citation>
    <scope>NUCLEOTIDE SEQUENCE</scope>
</reference>
<comment type="similarity">
    <text evidence="2">Belongs to the nuclear hormone receptor family. NR3 subfamily.</text>
</comment>
<evidence type="ECO:0000256" key="6">
    <source>
        <dbReference type="ARBA" id="ARBA00022833"/>
    </source>
</evidence>
<evidence type="ECO:0000256" key="13">
    <source>
        <dbReference type="SAM" id="MobiDB-lite"/>
    </source>
</evidence>
<sequence>MDVPVSLGRVNPRPPAKAFRSAFQNLFKNVREVFQSPGSLREEAGPSHQASASAMEGSSSSGSRLQEPSAYQQDSGSPSYLLLEEQSQVSKTLQSPDGGEASLSSPSSSAPYSLALLGGFSFQSRPGDFKDILGNSSLQQKAEGGEPRGGGEEAPSDKTDYLGVSAKELRKAISTSMGLAVEALDAPGVGEMAATHGDSMFAGAHPRPLTLDGCKIVEAKKGGAGGGEGVLAMDMPGHPSLYKCSLELEEPLGTFPNRDYYNFQLALASHGGCIKLESPLEYAPGSAAWELQCRRAGDVPAALAPHYAGPPGQRRHHFFTEEEQLYEGGPPTYFGYARSQGPLEQEGATLQPSNVLYPGGMVGRMPFAPAADCIKTELPPWMESYTGAYGDMRLQSARDHVLPIDYYFPPQKTCLICGDKASGCHYGALTCGSCKVFFKRAAEGKSSFCVFVVCVIECKSEDDCRFHSQCTNIEWCTPGLKAEQQHEPMV</sequence>
<evidence type="ECO:0000256" key="7">
    <source>
        <dbReference type="ARBA" id="ARBA00023015"/>
    </source>
</evidence>
<evidence type="ECO:0000256" key="4">
    <source>
        <dbReference type="ARBA" id="ARBA00022723"/>
    </source>
</evidence>
<keyword evidence="3" id="KW-0754">Steroid-binding</keyword>
<keyword evidence="5" id="KW-0863">Zinc-finger</keyword>
<dbReference type="GO" id="GO:0005496">
    <property type="term" value="F:steroid binding"/>
    <property type="evidence" value="ECO:0007669"/>
    <property type="project" value="UniProtKB-KW"/>
</dbReference>
<evidence type="ECO:0000256" key="1">
    <source>
        <dbReference type="ARBA" id="ARBA00004123"/>
    </source>
</evidence>
<evidence type="ECO:0000256" key="10">
    <source>
        <dbReference type="ARBA" id="ARBA00023163"/>
    </source>
</evidence>
<dbReference type="InterPro" id="IPR013088">
    <property type="entry name" value="Znf_NHR/GATA"/>
</dbReference>
<name>A0AA35LN93_9SAUR</name>
<dbReference type="GO" id="GO:0005634">
    <property type="term" value="C:nucleus"/>
    <property type="evidence" value="ECO:0007669"/>
    <property type="project" value="UniProtKB-SubCell"/>
</dbReference>
<evidence type="ECO:0000256" key="8">
    <source>
        <dbReference type="ARBA" id="ARBA00023121"/>
    </source>
</evidence>
<keyword evidence="10" id="KW-0804">Transcription</keyword>
<organism evidence="15 16">
    <name type="scientific">Podarcis lilfordi</name>
    <name type="common">Lilford's wall lizard</name>
    <dbReference type="NCBI Taxonomy" id="74358"/>
    <lineage>
        <taxon>Eukaryota</taxon>
        <taxon>Metazoa</taxon>
        <taxon>Chordata</taxon>
        <taxon>Craniata</taxon>
        <taxon>Vertebrata</taxon>
        <taxon>Euteleostomi</taxon>
        <taxon>Lepidosauria</taxon>
        <taxon>Squamata</taxon>
        <taxon>Bifurcata</taxon>
        <taxon>Unidentata</taxon>
        <taxon>Episquamata</taxon>
        <taxon>Laterata</taxon>
        <taxon>Lacertibaenia</taxon>
        <taxon>Lacertidae</taxon>
        <taxon>Podarcis</taxon>
    </lineage>
</organism>